<dbReference type="SUPFAM" id="SSF64182">
    <property type="entry name" value="DHH phosphoesterases"/>
    <property type="match status" value="1"/>
</dbReference>
<dbReference type="PIRSF" id="PIRSF026583">
    <property type="entry name" value="YybT"/>
    <property type="match status" value="1"/>
</dbReference>
<dbReference type="InterPro" id="IPR001667">
    <property type="entry name" value="DDH_dom"/>
</dbReference>
<dbReference type="PANTHER" id="PTHR47618:SF2">
    <property type="entry name" value="CYCLIC-DI-AMP PHOSPHODIESTERASE GDPP"/>
    <property type="match status" value="1"/>
</dbReference>
<evidence type="ECO:0000313" key="5">
    <source>
        <dbReference type="Proteomes" id="UP000031641"/>
    </source>
</evidence>
<dbReference type="Gene3D" id="3.10.310.30">
    <property type="match status" value="1"/>
</dbReference>
<dbReference type="RefSeq" id="WP_045433678.1">
    <property type="nucleotide sequence ID" value="NZ_AP014631.1"/>
</dbReference>
<dbReference type="OrthoDB" id="9759476at2"/>
<evidence type="ECO:0000259" key="2">
    <source>
        <dbReference type="Pfam" id="PF01368"/>
    </source>
</evidence>
<dbReference type="Gene3D" id="3.30.450.20">
    <property type="entry name" value="PAS domain"/>
    <property type="match status" value="1"/>
</dbReference>
<dbReference type="Pfam" id="PF01368">
    <property type="entry name" value="DHH"/>
    <property type="match status" value="1"/>
</dbReference>
<dbReference type="InterPro" id="IPR014528">
    <property type="entry name" value="GdpP/PdeA"/>
</dbReference>
<dbReference type="InterPro" id="IPR038763">
    <property type="entry name" value="DHH_sf"/>
</dbReference>
<name>A0A077L5J6_9BACT</name>
<evidence type="ECO:0000256" key="1">
    <source>
        <dbReference type="SAM" id="Phobius"/>
    </source>
</evidence>
<feature type="transmembrane region" description="Helical" evidence="1">
    <location>
        <begin position="45"/>
        <end position="62"/>
    </location>
</feature>
<dbReference type="InterPro" id="IPR003156">
    <property type="entry name" value="DHHA1_dom"/>
</dbReference>
<feature type="domain" description="DHHA1" evidence="3">
    <location>
        <begin position="566"/>
        <end position="646"/>
    </location>
</feature>
<dbReference type="GO" id="GO:0003676">
    <property type="term" value="F:nucleic acid binding"/>
    <property type="evidence" value="ECO:0007669"/>
    <property type="project" value="InterPro"/>
</dbReference>
<dbReference type="AlphaFoldDB" id="A0A077L5J6"/>
<organism evidence="4 5">
    <name type="scientific">Metamycoplasma canadense</name>
    <dbReference type="NCBI Taxonomy" id="29554"/>
    <lineage>
        <taxon>Bacteria</taxon>
        <taxon>Bacillati</taxon>
        <taxon>Mycoplasmatota</taxon>
        <taxon>Mycoplasmoidales</taxon>
        <taxon>Metamycoplasmataceae</taxon>
        <taxon>Metamycoplasma</taxon>
    </lineage>
</organism>
<keyword evidence="5" id="KW-1185">Reference proteome</keyword>
<gene>
    <name evidence="4" type="ORF">MCAN360_0357</name>
</gene>
<feature type="domain" description="DDH" evidence="2">
    <location>
        <begin position="342"/>
        <end position="498"/>
    </location>
</feature>
<sequence length="656" mass="74590">MKNKENKKRLLILIIEILFLFIIPTIVFFVGVFEIPEKLKLIPSILYSFLVVGLVIYVFFIVRKYLKESQMANQTLNQYIQNEISDQGIGTIIFLNNGRIIWATNFILNKFGKSIIGKYIKDVFEIEEWTKNNNDFFYKKNGYEYEVHVSFEKNVIVVKDVTIQSNLLNDYKKQRIVFGELHIDNMNLYQVSLSQEDLYNIYSNFGALLDEISKKYNIIYRQYENGRFFIITNQETLELFEKNNFEAFEQLKNKSIHKGIALTLSGGFSYGIFKLETLDKLAKEALLQSKTRGGDQITVLTKNEKPRYYGSSSEINIDMSRTNVSFIAKILINKLKSKNIDKVIIYGHKNADLDALGSSLGIYKLAKSYDKEVYIQNKTFDATTQRVYERLTPLEKQIFISPKEATNINDKKTLVVICDTSDETRIENITAFKNIEKDNIIIIDHHRIGLNPSFAFRENLYIDSSASSASEIVTEIIAITNNADKIDSNTAQNLLNGIYLDTNNFQKQTSSKTFSAAALLEMWGAKISISVDTLKLDEEILEQVYSLLENLKEVKPGYFLAYKNIPVSPDIISIAADEILRVNGRKAAFVIGKLAGTKKCKMSARGINTNVQLIAEAVNGGGHFGSAAAESEENIELFVDNLIQAIVSVKNENNNN</sequence>
<proteinExistence type="predicted"/>
<feature type="transmembrane region" description="Helical" evidence="1">
    <location>
        <begin position="12"/>
        <end position="33"/>
    </location>
</feature>
<evidence type="ECO:0000259" key="3">
    <source>
        <dbReference type="Pfam" id="PF02272"/>
    </source>
</evidence>
<dbReference type="KEGG" id="mcan:MCAN360_0357"/>
<dbReference type="PANTHER" id="PTHR47618">
    <property type="entry name" value="BIFUNCTIONAL OLIGORIBONUCLEASE AND PAP PHOSPHATASE NRNA"/>
    <property type="match status" value="1"/>
</dbReference>
<reference evidence="5" key="1">
    <citation type="journal article" date="2014" name="Genome Announc.">
        <title>Complete Genome Sequence of Mycoplasma canadense Strain HAZ 360_1 from Bovine Mastitic Milk in Japan.</title>
        <authorList>
            <person name="Hata E."/>
        </authorList>
    </citation>
    <scope>NUCLEOTIDE SEQUENCE [LARGE SCALE GENOMIC DNA]</scope>
    <source>
        <strain evidence="5">HAZ360_1</strain>
    </source>
</reference>
<dbReference type="HOGENOM" id="CLU_018278_0_0_14"/>
<dbReference type="Gene3D" id="3.90.1640.10">
    <property type="entry name" value="inorganic pyrophosphatase (n-terminal core)"/>
    <property type="match status" value="1"/>
</dbReference>
<evidence type="ECO:0000313" key="4">
    <source>
        <dbReference type="EMBL" id="BAP39540.1"/>
    </source>
</evidence>
<dbReference type="Pfam" id="PF02272">
    <property type="entry name" value="DHHA1"/>
    <property type="match status" value="1"/>
</dbReference>
<keyword evidence="1" id="KW-0472">Membrane</keyword>
<evidence type="ECO:0008006" key="6">
    <source>
        <dbReference type="Google" id="ProtNLM"/>
    </source>
</evidence>
<dbReference type="STRING" id="29554.MCAN360_0357"/>
<accession>A0A077L5J6</accession>
<keyword evidence="1" id="KW-1133">Transmembrane helix</keyword>
<protein>
    <recommendedName>
        <fullName evidence="6">GGDEF domain-containing protein</fullName>
    </recommendedName>
</protein>
<keyword evidence="1" id="KW-0812">Transmembrane</keyword>
<dbReference type="Pfam" id="PF24898">
    <property type="entry name" value="GGDEF_GdpP"/>
    <property type="match status" value="1"/>
</dbReference>
<dbReference type="InterPro" id="IPR051319">
    <property type="entry name" value="Oligoribo/pAp-PDE_c-di-AMP_PDE"/>
</dbReference>
<dbReference type="EMBL" id="AP014631">
    <property type="protein sequence ID" value="BAP39540.1"/>
    <property type="molecule type" value="Genomic_DNA"/>
</dbReference>
<dbReference type="Proteomes" id="UP000031641">
    <property type="component" value="Chromosome"/>
</dbReference>